<organism evidence="2 3">
    <name type="scientific">Pseudallescheria apiosperma</name>
    <name type="common">Scedosporium apiospermum</name>
    <dbReference type="NCBI Taxonomy" id="563466"/>
    <lineage>
        <taxon>Eukaryota</taxon>
        <taxon>Fungi</taxon>
        <taxon>Dikarya</taxon>
        <taxon>Ascomycota</taxon>
        <taxon>Pezizomycotina</taxon>
        <taxon>Sordariomycetes</taxon>
        <taxon>Hypocreomycetidae</taxon>
        <taxon>Microascales</taxon>
        <taxon>Microascaceae</taxon>
        <taxon>Scedosporium</taxon>
    </lineage>
</organism>
<dbReference type="EMBL" id="JOWA01000077">
    <property type="protein sequence ID" value="KEZ45485.1"/>
    <property type="molecule type" value="Genomic_DNA"/>
</dbReference>
<dbReference type="HOGENOM" id="CLU_1278275_0_0_1"/>
<dbReference type="OrthoDB" id="5245157at2759"/>
<feature type="compositionally biased region" description="Polar residues" evidence="1">
    <location>
        <begin position="61"/>
        <end position="72"/>
    </location>
</feature>
<dbReference type="Proteomes" id="UP000028545">
    <property type="component" value="Unassembled WGS sequence"/>
</dbReference>
<gene>
    <name evidence="2" type="ORF">SAPIO_CDS1803</name>
</gene>
<evidence type="ECO:0000256" key="1">
    <source>
        <dbReference type="SAM" id="MobiDB-lite"/>
    </source>
</evidence>
<dbReference type="GeneID" id="27720875"/>
<accession>A0A084GDS3</accession>
<sequence length="216" mass="24135">MLSTEDRTILSEVVDILEPFKKLIKWSEGRDLDFAEVLSSTYYLIDQLKVQPTRTDFSATTSSAADDFTQQTSKKRRNPAVVRGLRGKPTAAAPQYDTTTNYSRAMILHPGLRTRWIDRNLPTERAARIISQFRQFFETYYAQPPAARPTKPSQPPASTRHTFLTPHGFYDDPTESDTIGEISVYSGSNGELQSPETAMLSIAEPASSVQQPATSL</sequence>
<evidence type="ECO:0000313" key="3">
    <source>
        <dbReference type="Proteomes" id="UP000028545"/>
    </source>
</evidence>
<feature type="region of interest" description="Disordered" evidence="1">
    <location>
        <begin position="61"/>
        <end position="95"/>
    </location>
</feature>
<dbReference type="KEGG" id="sapo:SAPIO_CDS1803"/>
<dbReference type="VEuPathDB" id="FungiDB:SAPIO_CDS1803"/>
<comment type="caution">
    <text evidence="2">The sequence shown here is derived from an EMBL/GenBank/DDBJ whole genome shotgun (WGS) entry which is preliminary data.</text>
</comment>
<dbReference type="RefSeq" id="XP_016645284.1">
    <property type="nucleotide sequence ID" value="XM_016784987.1"/>
</dbReference>
<reference evidence="2 3" key="1">
    <citation type="journal article" date="2014" name="Genome Announc.">
        <title>Draft genome sequence of the pathogenic fungus Scedosporium apiospermum.</title>
        <authorList>
            <person name="Vandeputte P."/>
            <person name="Ghamrawi S."/>
            <person name="Rechenmann M."/>
            <person name="Iltis A."/>
            <person name="Giraud S."/>
            <person name="Fleury M."/>
            <person name="Thornton C."/>
            <person name="Delhaes L."/>
            <person name="Meyer W."/>
            <person name="Papon N."/>
            <person name="Bouchara J.P."/>
        </authorList>
    </citation>
    <scope>NUCLEOTIDE SEQUENCE [LARGE SCALE GENOMIC DNA]</scope>
    <source>
        <strain evidence="2 3">IHEM 14462</strain>
    </source>
</reference>
<name>A0A084GDS3_PSEDA</name>
<dbReference type="AlphaFoldDB" id="A0A084GDS3"/>
<feature type="compositionally biased region" description="Polar residues" evidence="1">
    <location>
        <begin position="185"/>
        <end position="196"/>
    </location>
</feature>
<proteinExistence type="predicted"/>
<keyword evidence="3" id="KW-1185">Reference proteome</keyword>
<feature type="compositionally biased region" description="Polar residues" evidence="1">
    <location>
        <begin position="207"/>
        <end position="216"/>
    </location>
</feature>
<feature type="region of interest" description="Disordered" evidence="1">
    <location>
        <begin position="185"/>
        <end position="216"/>
    </location>
</feature>
<evidence type="ECO:0000313" key="2">
    <source>
        <dbReference type="EMBL" id="KEZ45485.1"/>
    </source>
</evidence>
<protein>
    <submittedName>
        <fullName evidence="2">Uncharacterized protein</fullName>
    </submittedName>
</protein>